<dbReference type="Gene3D" id="3.40.50.300">
    <property type="entry name" value="P-loop containing nucleotide triphosphate hydrolases"/>
    <property type="match status" value="1"/>
</dbReference>
<dbReference type="SUPFAM" id="SSF52540">
    <property type="entry name" value="P-loop containing nucleoside triphosphate hydrolases"/>
    <property type="match status" value="1"/>
</dbReference>
<keyword evidence="3" id="KW-1185">Reference proteome</keyword>
<dbReference type="Pfam" id="PF09848">
    <property type="entry name" value="SLFN-g3_helicase"/>
    <property type="match status" value="1"/>
</dbReference>
<sequence length="630" mass="69757">MTVFRRTAEALLSPVERNFAAVLAEQMKLRDGLTVSEAERRSWERSLPVVAHDLLEAGLGQVEMLIEYRLPLTSKRADVILAGVDRRTGGDAFVVVELKQWSRAEIWDDNPSRVLVHNMTGKPKLHPALQAKDYADYIAGYLTELAANPDALAAVAYLHNAANADVIDLYDAVEDDRTQLFTLTTRGAFVDYLSDRFAPLPGRAAADRFLDSAVRPSRRLLEHAAAEIRNRDQFVLLDEQRLAYQLVVHAVGKAHRSDLKTVVVITGGPGSGKSVIALSLLGELSQRGRAVQHATGSKSFTQTMRRQVAGKASMTQSVFKYFNSFTKAAKNDLDALICDEAHRIRRVSGNPSPRSQGRRLQIDELIDAARVPVFLLDGQQNVRPGEMGTLPRIREHAKARGLDFLHVSLDEQFRCGGSRKYEDWVLRLLGLRPEPPDWTGDEGFEVSVAASPYELEAALRARLADGRSARITAGFCWPWSNPRRRANGKGPSLVPDVVVDGWSRPWNVKGDEKVGDAPPSDLWATDPGGFEQVGCVYTAQGFEYDWNGVILGPDLVYRNGRLVTVRQASRDPALRNQDVSDREADELIRNTYKVLLTRGMVGTILYSTDPETRAFLAGILNAPPPGTPHR</sequence>
<evidence type="ECO:0000313" key="2">
    <source>
        <dbReference type="EMBL" id="MBG6090770.1"/>
    </source>
</evidence>
<reference evidence="2" key="1">
    <citation type="submission" date="2020-11" db="EMBL/GenBank/DDBJ databases">
        <title>Sequencing the genomes of 1000 actinobacteria strains.</title>
        <authorList>
            <person name="Klenk H.-P."/>
        </authorList>
    </citation>
    <scope>NUCLEOTIDE SEQUENCE</scope>
    <source>
        <strain evidence="2">DSM 43175</strain>
    </source>
</reference>
<dbReference type="SMART" id="SM00382">
    <property type="entry name" value="AAA"/>
    <property type="match status" value="1"/>
</dbReference>
<dbReference type="EMBL" id="JADOUA010000001">
    <property type="protein sequence ID" value="MBG6090770.1"/>
    <property type="molecule type" value="Genomic_DNA"/>
</dbReference>
<gene>
    <name evidence="2" type="ORF">IW256_004883</name>
</gene>
<protein>
    <recommendedName>
        <fullName evidence="1">AAA+ ATPase domain-containing protein</fullName>
    </recommendedName>
</protein>
<name>A0A931GL53_9ACTN</name>
<dbReference type="InterPro" id="IPR027417">
    <property type="entry name" value="P-loop_NTPase"/>
</dbReference>
<dbReference type="InterPro" id="IPR003593">
    <property type="entry name" value="AAA+_ATPase"/>
</dbReference>
<dbReference type="RefSeq" id="WP_197013190.1">
    <property type="nucleotide sequence ID" value="NZ_BAABES010000011.1"/>
</dbReference>
<dbReference type="Proteomes" id="UP000614047">
    <property type="component" value="Unassembled WGS sequence"/>
</dbReference>
<organism evidence="2 3">
    <name type="scientific">Actinomadura viridis</name>
    <dbReference type="NCBI Taxonomy" id="58110"/>
    <lineage>
        <taxon>Bacteria</taxon>
        <taxon>Bacillati</taxon>
        <taxon>Actinomycetota</taxon>
        <taxon>Actinomycetes</taxon>
        <taxon>Streptosporangiales</taxon>
        <taxon>Thermomonosporaceae</taxon>
        <taxon>Actinomadura</taxon>
    </lineage>
</organism>
<comment type="caution">
    <text evidence="2">The sequence shown here is derived from an EMBL/GenBank/DDBJ whole genome shotgun (WGS) entry which is preliminary data.</text>
</comment>
<dbReference type="InterPro" id="IPR018647">
    <property type="entry name" value="SLFN_3-like_DNA/RNA_helicase"/>
</dbReference>
<feature type="domain" description="AAA+ ATPase" evidence="1">
    <location>
        <begin position="259"/>
        <end position="403"/>
    </location>
</feature>
<evidence type="ECO:0000259" key="1">
    <source>
        <dbReference type="SMART" id="SM00382"/>
    </source>
</evidence>
<accession>A0A931GL53</accession>
<evidence type="ECO:0000313" key="3">
    <source>
        <dbReference type="Proteomes" id="UP000614047"/>
    </source>
</evidence>
<proteinExistence type="predicted"/>
<dbReference type="AlphaFoldDB" id="A0A931GL53"/>